<evidence type="ECO:0000313" key="1">
    <source>
        <dbReference type="EMBL" id="VFQ83354.1"/>
    </source>
</evidence>
<evidence type="ECO:0000313" key="2">
    <source>
        <dbReference type="Proteomes" id="UP000595140"/>
    </source>
</evidence>
<dbReference type="AlphaFoldDB" id="A0A484M4N9"/>
<dbReference type="EMBL" id="OOIL02002582">
    <property type="protein sequence ID" value="VFQ83354.1"/>
    <property type="molecule type" value="Genomic_DNA"/>
</dbReference>
<organism evidence="1 2">
    <name type="scientific">Cuscuta campestris</name>
    <dbReference type="NCBI Taxonomy" id="132261"/>
    <lineage>
        <taxon>Eukaryota</taxon>
        <taxon>Viridiplantae</taxon>
        <taxon>Streptophyta</taxon>
        <taxon>Embryophyta</taxon>
        <taxon>Tracheophyta</taxon>
        <taxon>Spermatophyta</taxon>
        <taxon>Magnoliopsida</taxon>
        <taxon>eudicotyledons</taxon>
        <taxon>Gunneridae</taxon>
        <taxon>Pentapetalae</taxon>
        <taxon>asterids</taxon>
        <taxon>lamiids</taxon>
        <taxon>Solanales</taxon>
        <taxon>Convolvulaceae</taxon>
        <taxon>Cuscuteae</taxon>
        <taxon>Cuscuta</taxon>
        <taxon>Cuscuta subgen. Grammica</taxon>
        <taxon>Cuscuta sect. Cleistogrammica</taxon>
    </lineage>
</organism>
<name>A0A484M4N9_9ASTE</name>
<accession>A0A484M4N9</accession>
<reference evidence="1 2" key="1">
    <citation type="submission" date="2018-04" db="EMBL/GenBank/DDBJ databases">
        <authorList>
            <person name="Vogel A."/>
        </authorList>
    </citation>
    <scope>NUCLEOTIDE SEQUENCE [LARGE SCALE GENOMIC DNA]</scope>
</reference>
<proteinExistence type="predicted"/>
<sequence>MGDILAGSDSGDGTSETVLIEIEEIQVGEMENGVGDPTGESVSRQIQILKLGEIQNLTGNPSGETILMKIQTREVRHVAKRWRQAAGKANHIHGVCERLEKMTFKKVGAQVQVSERMEIPKTGWDLAGKLIPCSMKQQ</sequence>
<protein>
    <submittedName>
        <fullName evidence="1">Uncharacterized protein</fullName>
    </submittedName>
</protein>
<dbReference type="Proteomes" id="UP000595140">
    <property type="component" value="Unassembled WGS sequence"/>
</dbReference>
<gene>
    <name evidence="1" type="ORF">CCAM_LOCUS25130</name>
</gene>
<keyword evidence="2" id="KW-1185">Reference proteome</keyword>